<dbReference type="AlphaFoldDB" id="A0AA38YK98"/>
<dbReference type="Pfam" id="PF23598">
    <property type="entry name" value="LRR_14"/>
    <property type="match status" value="1"/>
</dbReference>
<evidence type="ECO:0000259" key="7">
    <source>
        <dbReference type="SMART" id="SM00382"/>
    </source>
</evidence>
<evidence type="ECO:0000313" key="8">
    <source>
        <dbReference type="EMBL" id="KAJ9671988.1"/>
    </source>
</evidence>
<dbReference type="EMBL" id="JARBHA010000019">
    <property type="protein sequence ID" value="KAJ9671988.1"/>
    <property type="molecule type" value="Genomic_DNA"/>
</dbReference>
<sequence>MELITSVLGSVVAEISRFFCGFIWSETKNSIRFKSNFNDLEKKLELLKDVRYKMENELDDSVSMPKVTGWLTEVEGIQDEVNSVLQSIAANNKKCCGGFFSCCQWSRELAKTLEKVQRLQKEGNSIISMAAPNRKAHAVEHMPGPSVENQSTASQNLARIMDLLNDDGVKSIGVWGMGGVGKTTLVKNLNNKLENASSAQPFGVVIWVTVSKELDLRRIQMQIAHRLNVEVKMEESTESLAVKLFRRLKRTGKFLLILDDVWKGIDLDALGVPRPEVHTGCKIIITTRFLDVCRQMKIDKRVKVQILNYDEAWELFCQNAGEVATLKPIKPLAETVTKKCGGLPLAIIIMATSMRGKKKVELWKDALNELQNSQPENIPGIEDQVYRVLKWSYDSLQGKNMKSCFLFCSLFPEDFSIDTSELTKYWLAEGLIDEHQTYDNIHNRGFAVAEYLKDCCLLEPGDPKETTVKMHDVVRDVAIWIASSLEHGCKSLVRSGIRLRKVSESEMLKLVKRISYMNNEIERLPDCPISCSEATTLLLQGNSSLEIVPEGFLLGFQALRVLNLGESKIQRLPHSLLQQGELRALILRQCSSLEELPSLGGLRRLQVLDCSCTDLKELPEGMEQLSCLRVLNLSYTKQFQTFAARLVSGLSGLEVLEMIGSNYKWGVRQKMKEGEATFKDLGCLEQLIRLSIELESIIYPSSENISWFGRLKSFEFSVGSLTHGGGGTNLEERLVIIDNLDLSGEWIGWMLSDAISLWFHQCSGLNKMLENLATRSSGCFASLKSLSIMFSHSMFVLTGGSYGGQYDLLPNLEKLHLSNLFNLESISELGVHLGLRFSRLRQLQVLGCPRIKYLLSYDGVDLSLENLEEIKVEYCDNLRGLFMHNSGRASSMPTTLGSVVPNLRKVQLGFLPQLTTLSREEETWPHLEHLIVRECRNLNKLPLNVQSANRIKEIRGELIWWDTLEWDDHETWSTLRPFFQAMASHPGQLCR</sequence>
<dbReference type="InterPro" id="IPR032675">
    <property type="entry name" value="LRR_dom_sf"/>
</dbReference>
<evidence type="ECO:0000256" key="4">
    <source>
        <dbReference type="ARBA" id="ARBA00022741"/>
    </source>
</evidence>
<proteinExistence type="inferred from homology"/>
<evidence type="ECO:0000256" key="5">
    <source>
        <dbReference type="ARBA" id="ARBA00022821"/>
    </source>
</evidence>
<dbReference type="InterPro" id="IPR050905">
    <property type="entry name" value="Plant_NBS-LRR"/>
</dbReference>
<dbReference type="SUPFAM" id="SSF52058">
    <property type="entry name" value="L domain-like"/>
    <property type="match status" value="1"/>
</dbReference>
<gene>
    <name evidence="8" type="ORF">PVL29_025574</name>
</gene>
<dbReference type="PANTHER" id="PTHR33463:SF202">
    <property type="entry name" value="NB-ARC DOMAIN-CONTAINING PROTEIN"/>
    <property type="match status" value="1"/>
</dbReference>
<dbReference type="PANTHER" id="PTHR33463">
    <property type="entry name" value="NB-ARC DOMAIN-CONTAINING PROTEIN-RELATED"/>
    <property type="match status" value="1"/>
</dbReference>
<dbReference type="FunFam" id="1.10.8.430:FF:000003">
    <property type="entry name" value="Probable disease resistance protein At5g66910"/>
    <property type="match status" value="1"/>
</dbReference>
<dbReference type="Pfam" id="PF23559">
    <property type="entry name" value="WHD_DRP"/>
    <property type="match status" value="1"/>
</dbReference>
<dbReference type="InterPro" id="IPR055414">
    <property type="entry name" value="LRR_R13L4/SHOC2-like"/>
</dbReference>
<dbReference type="Gene3D" id="3.40.50.300">
    <property type="entry name" value="P-loop containing nucleotide triphosphate hydrolases"/>
    <property type="match status" value="1"/>
</dbReference>
<dbReference type="InterPro" id="IPR027417">
    <property type="entry name" value="P-loop_NTPase"/>
</dbReference>
<dbReference type="Gene3D" id="3.80.10.10">
    <property type="entry name" value="Ribonuclease Inhibitor"/>
    <property type="match status" value="2"/>
</dbReference>
<accession>A0AA38YK98</accession>
<dbReference type="PRINTS" id="PR00364">
    <property type="entry name" value="DISEASERSIST"/>
</dbReference>
<dbReference type="Proteomes" id="UP001168098">
    <property type="component" value="Unassembled WGS sequence"/>
</dbReference>
<dbReference type="GO" id="GO:0043531">
    <property type="term" value="F:ADP binding"/>
    <property type="evidence" value="ECO:0007669"/>
    <property type="project" value="InterPro"/>
</dbReference>
<evidence type="ECO:0000313" key="9">
    <source>
        <dbReference type="Proteomes" id="UP001168098"/>
    </source>
</evidence>
<comment type="caution">
    <text evidence="8">The sequence shown here is derived from an EMBL/GenBank/DDBJ whole genome shotgun (WGS) entry which is preliminary data.</text>
</comment>
<comment type="similarity">
    <text evidence="1">Belongs to the disease resistance NB-LRR family.</text>
</comment>
<dbReference type="InterPro" id="IPR002182">
    <property type="entry name" value="NB-ARC"/>
</dbReference>
<organism evidence="8 9">
    <name type="scientific">Vitis rotundifolia</name>
    <name type="common">Muscadine grape</name>
    <dbReference type="NCBI Taxonomy" id="103349"/>
    <lineage>
        <taxon>Eukaryota</taxon>
        <taxon>Viridiplantae</taxon>
        <taxon>Streptophyta</taxon>
        <taxon>Embryophyta</taxon>
        <taxon>Tracheophyta</taxon>
        <taxon>Spermatophyta</taxon>
        <taxon>Magnoliopsida</taxon>
        <taxon>eudicotyledons</taxon>
        <taxon>Gunneridae</taxon>
        <taxon>Pentapetalae</taxon>
        <taxon>rosids</taxon>
        <taxon>Vitales</taxon>
        <taxon>Vitaceae</taxon>
        <taxon>Viteae</taxon>
        <taxon>Vitis</taxon>
    </lineage>
</organism>
<keyword evidence="3" id="KW-0677">Repeat</keyword>
<dbReference type="InterPro" id="IPR057135">
    <property type="entry name" value="At4g27190-like_LRR"/>
</dbReference>
<dbReference type="GO" id="GO:0005524">
    <property type="term" value="F:ATP binding"/>
    <property type="evidence" value="ECO:0007669"/>
    <property type="project" value="UniProtKB-KW"/>
</dbReference>
<keyword evidence="4" id="KW-0547">Nucleotide-binding</keyword>
<dbReference type="FunFam" id="3.40.50.300:FF:001091">
    <property type="entry name" value="Probable disease resistance protein At1g61300"/>
    <property type="match status" value="1"/>
</dbReference>
<reference evidence="8 9" key="1">
    <citation type="journal article" date="2023" name="BMC Biotechnol.">
        <title>Vitis rotundifolia cv Carlos genome sequencing.</title>
        <authorList>
            <person name="Huff M."/>
            <person name="Hulse-Kemp A."/>
            <person name="Scheffler B."/>
            <person name="Youngblood R."/>
            <person name="Simpson S."/>
            <person name="Babiker E."/>
            <person name="Staton M."/>
        </authorList>
    </citation>
    <scope>NUCLEOTIDE SEQUENCE [LARGE SCALE GENOMIC DNA]</scope>
    <source>
        <tissue evidence="8">Leaf</tissue>
    </source>
</reference>
<evidence type="ECO:0000256" key="3">
    <source>
        <dbReference type="ARBA" id="ARBA00022737"/>
    </source>
</evidence>
<dbReference type="SMART" id="SM00382">
    <property type="entry name" value="AAA"/>
    <property type="match status" value="1"/>
</dbReference>
<evidence type="ECO:0000256" key="6">
    <source>
        <dbReference type="ARBA" id="ARBA00022840"/>
    </source>
</evidence>
<dbReference type="InterPro" id="IPR036388">
    <property type="entry name" value="WH-like_DNA-bd_sf"/>
</dbReference>
<dbReference type="Gene3D" id="1.10.10.10">
    <property type="entry name" value="Winged helix-like DNA-binding domain superfamily/Winged helix DNA-binding domain"/>
    <property type="match status" value="1"/>
</dbReference>
<dbReference type="InterPro" id="IPR003593">
    <property type="entry name" value="AAA+_ATPase"/>
</dbReference>
<dbReference type="SUPFAM" id="SSF52540">
    <property type="entry name" value="P-loop containing nucleoside triphosphate hydrolases"/>
    <property type="match status" value="1"/>
</dbReference>
<keyword evidence="6" id="KW-0067">ATP-binding</keyword>
<evidence type="ECO:0000256" key="2">
    <source>
        <dbReference type="ARBA" id="ARBA00022614"/>
    </source>
</evidence>
<name>A0AA38YK98_VITRO</name>
<dbReference type="Gene3D" id="1.10.8.430">
    <property type="entry name" value="Helical domain of apoptotic protease-activating factors"/>
    <property type="match status" value="1"/>
</dbReference>
<dbReference type="Pfam" id="PF00931">
    <property type="entry name" value="NB-ARC"/>
    <property type="match status" value="1"/>
</dbReference>
<keyword evidence="5" id="KW-0611">Plant defense</keyword>
<dbReference type="FunFam" id="1.10.10.10:FF:000322">
    <property type="entry name" value="Probable disease resistance protein At1g63360"/>
    <property type="match status" value="1"/>
</dbReference>
<keyword evidence="2" id="KW-0433">Leucine-rich repeat</keyword>
<dbReference type="InterPro" id="IPR042197">
    <property type="entry name" value="Apaf_helical"/>
</dbReference>
<keyword evidence="9" id="KW-1185">Reference proteome</keyword>
<dbReference type="GO" id="GO:0006952">
    <property type="term" value="P:defense response"/>
    <property type="evidence" value="ECO:0007669"/>
    <property type="project" value="UniProtKB-KW"/>
</dbReference>
<dbReference type="InterPro" id="IPR058922">
    <property type="entry name" value="WHD_DRP"/>
</dbReference>
<protein>
    <recommendedName>
        <fullName evidence="7">AAA+ ATPase domain-containing protein</fullName>
    </recommendedName>
</protein>
<evidence type="ECO:0000256" key="1">
    <source>
        <dbReference type="ARBA" id="ARBA00008894"/>
    </source>
</evidence>
<feature type="domain" description="AAA+ ATPase" evidence="7">
    <location>
        <begin position="168"/>
        <end position="308"/>
    </location>
</feature>
<dbReference type="Pfam" id="PF23247">
    <property type="entry name" value="LRR_RPS2"/>
    <property type="match status" value="1"/>
</dbReference>